<dbReference type="Proteomes" id="UP000765507">
    <property type="component" value="Unassembled WGS sequence"/>
</dbReference>
<proteinExistence type="inferred from homology"/>
<dbReference type="AlphaFoldDB" id="A0A8T1SP61"/>
<evidence type="ECO:0000256" key="6">
    <source>
        <dbReference type="SAM" id="Phobius"/>
    </source>
</evidence>
<evidence type="ECO:0000313" key="7">
    <source>
        <dbReference type="EMBL" id="KAG6930440.1"/>
    </source>
</evidence>
<keyword evidence="3 6" id="KW-0812">Transmembrane</keyword>
<feature type="transmembrane region" description="Helical" evidence="6">
    <location>
        <begin position="78"/>
        <end position="98"/>
    </location>
</feature>
<comment type="caution">
    <text evidence="7">The sequence shown here is derived from an EMBL/GenBank/DDBJ whole genome shotgun (WGS) entry which is preliminary data.</text>
</comment>
<dbReference type="InterPro" id="IPR007593">
    <property type="entry name" value="CD225/Dispanin_fam"/>
</dbReference>
<evidence type="ECO:0000256" key="2">
    <source>
        <dbReference type="ARBA" id="ARBA00006843"/>
    </source>
</evidence>
<keyword evidence="5 6" id="KW-0472">Membrane</keyword>
<dbReference type="OrthoDB" id="6083617at2759"/>
<evidence type="ECO:0000256" key="1">
    <source>
        <dbReference type="ARBA" id="ARBA00004370"/>
    </source>
</evidence>
<evidence type="ECO:0000256" key="4">
    <source>
        <dbReference type="ARBA" id="ARBA00022989"/>
    </source>
</evidence>
<feature type="non-terminal residue" evidence="7">
    <location>
        <position position="119"/>
    </location>
</feature>
<organism evidence="7 8">
    <name type="scientific">Chelydra serpentina</name>
    <name type="common">Snapping turtle</name>
    <name type="synonym">Testudo serpentina</name>
    <dbReference type="NCBI Taxonomy" id="8475"/>
    <lineage>
        <taxon>Eukaryota</taxon>
        <taxon>Metazoa</taxon>
        <taxon>Chordata</taxon>
        <taxon>Craniata</taxon>
        <taxon>Vertebrata</taxon>
        <taxon>Euteleostomi</taxon>
        <taxon>Archelosauria</taxon>
        <taxon>Testudinata</taxon>
        <taxon>Testudines</taxon>
        <taxon>Cryptodira</taxon>
        <taxon>Durocryptodira</taxon>
        <taxon>Americhelydia</taxon>
        <taxon>Chelydroidea</taxon>
        <taxon>Chelydridae</taxon>
        <taxon>Chelydra</taxon>
    </lineage>
</organism>
<reference evidence="7 8" key="1">
    <citation type="journal article" date="2020" name="G3 (Bethesda)">
        <title>Draft Genome of the Common Snapping Turtle, Chelydra serpentina, a Model for Phenotypic Plasticity in Reptiles.</title>
        <authorList>
            <person name="Das D."/>
            <person name="Singh S.K."/>
            <person name="Bierstedt J."/>
            <person name="Erickson A."/>
            <person name="Galli G.L.J."/>
            <person name="Crossley D.A. 2nd"/>
            <person name="Rhen T."/>
        </authorList>
    </citation>
    <scope>NUCLEOTIDE SEQUENCE [LARGE SCALE GENOMIC DNA]</scope>
    <source>
        <strain evidence="7">KW</strain>
    </source>
</reference>
<dbReference type="GO" id="GO:0016020">
    <property type="term" value="C:membrane"/>
    <property type="evidence" value="ECO:0007669"/>
    <property type="project" value="UniProtKB-SubCell"/>
</dbReference>
<dbReference type="Pfam" id="PF04505">
    <property type="entry name" value="CD225"/>
    <property type="match status" value="1"/>
</dbReference>
<dbReference type="PANTHER" id="PTHR14948:SF25">
    <property type="entry name" value="DUF4190 DOMAIN-CONTAINING PROTEIN"/>
    <property type="match status" value="1"/>
</dbReference>
<evidence type="ECO:0000313" key="8">
    <source>
        <dbReference type="Proteomes" id="UP000765507"/>
    </source>
</evidence>
<keyword evidence="4 6" id="KW-1133">Transmembrane helix</keyword>
<dbReference type="InterPro" id="IPR051423">
    <property type="entry name" value="CD225/Dispanin"/>
</dbReference>
<gene>
    <name evidence="7" type="ORF">G0U57_003721</name>
</gene>
<dbReference type="EMBL" id="JAHGAV010000149">
    <property type="protein sequence ID" value="KAG6930440.1"/>
    <property type="molecule type" value="Genomic_DNA"/>
</dbReference>
<name>A0A8T1SP61_CHESE</name>
<accession>A0A8T1SP61</accession>
<comment type="similarity">
    <text evidence="2">Belongs to the CD225/Dispanin family.</text>
</comment>
<evidence type="ECO:0000256" key="3">
    <source>
        <dbReference type="ARBA" id="ARBA00022692"/>
    </source>
</evidence>
<dbReference type="PANTHER" id="PTHR14948">
    <property type="entry name" value="NG5"/>
    <property type="match status" value="1"/>
</dbReference>
<evidence type="ECO:0000256" key="5">
    <source>
        <dbReference type="ARBA" id="ARBA00023136"/>
    </source>
</evidence>
<feature type="transmembrane region" description="Helical" evidence="6">
    <location>
        <begin position="32"/>
        <end position="53"/>
    </location>
</feature>
<keyword evidence="8" id="KW-1185">Reference proteome</keyword>
<protein>
    <submittedName>
        <fullName evidence="7">Proline-rich transmembrane protein 1-like</fullName>
    </submittedName>
</protein>
<comment type="subcellular location">
    <subcellularLocation>
        <location evidence="1">Membrane</location>
    </subcellularLocation>
</comment>
<sequence length="119" mass="12999">PRLPSAMDPPSTAVPYARLELPNLDSVPSYKYWSIFNILCCCLPLGLVAVYYSGQVEECLARRDTAGAKTASDTARKINILAVVIGLACIGVAIFFMIQRAELIKAAQPTQFPLYYNLG</sequence>